<proteinExistence type="predicted"/>
<name>A0A7J9BAD2_GOSGO</name>
<gene>
    <name evidence="1" type="ORF">Gogos_017348</name>
</gene>
<evidence type="ECO:0000313" key="2">
    <source>
        <dbReference type="Proteomes" id="UP000593579"/>
    </source>
</evidence>
<sequence>MSPALMGTLFVAPRDLDAVVAEVDPVVEEEEEVMEAAEEDALSVGR</sequence>
<reference evidence="1 2" key="1">
    <citation type="journal article" date="2019" name="Genome Biol. Evol.">
        <title>Insights into the evolution of the New World diploid cottons (Gossypium, subgenus Houzingenia) based on genome sequencing.</title>
        <authorList>
            <person name="Grover C.E."/>
            <person name="Arick M.A. 2nd"/>
            <person name="Thrash A."/>
            <person name="Conover J.L."/>
            <person name="Sanders W.S."/>
            <person name="Peterson D.G."/>
            <person name="Frelichowski J.E."/>
            <person name="Scheffler J.A."/>
            <person name="Scheffler B.E."/>
            <person name="Wendel J.F."/>
        </authorList>
    </citation>
    <scope>NUCLEOTIDE SEQUENCE [LARGE SCALE GENOMIC DNA]</scope>
    <source>
        <strain evidence="1">5</strain>
        <tissue evidence="1">Leaf</tissue>
    </source>
</reference>
<evidence type="ECO:0000313" key="1">
    <source>
        <dbReference type="EMBL" id="MBA0733317.1"/>
    </source>
</evidence>
<protein>
    <submittedName>
        <fullName evidence="1">Uncharacterized protein</fullName>
    </submittedName>
</protein>
<keyword evidence="2" id="KW-1185">Reference proteome</keyword>
<organism evidence="1 2">
    <name type="scientific">Gossypium gossypioides</name>
    <name type="common">Mexican cotton</name>
    <name type="synonym">Selera gossypioides</name>
    <dbReference type="NCBI Taxonomy" id="34282"/>
    <lineage>
        <taxon>Eukaryota</taxon>
        <taxon>Viridiplantae</taxon>
        <taxon>Streptophyta</taxon>
        <taxon>Embryophyta</taxon>
        <taxon>Tracheophyta</taxon>
        <taxon>Spermatophyta</taxon>
        <taxon>Magnoliopsida</taxon>
        <taxon>eudicotyledons</taxon>
        <taxon>Gunneridae</taxon>
        <taxon>Pentapetalae</taxon>
        <taxon>rosids</taxon>
        <taxon>malvids</taxon>
        <taxon>Malvales</taxon>
        <taxon>Malvaceae</taxon>
        <taxon>Malvoideae</taxon>
        <taxon>Gossypium</taxon>
    </lineage>
</organism>
<dbReference type="AlphaFoldDB" id="A0A7J9BAD2"/>
<accession>A0A7J9BAD2</accession>
<comment type="caution">
    <text evidence="1">The sequence shown here is derived from an EMBL/GenBank/DDBJ whole genome shotgun (WGS) entry which is preliminary data.</text>
</comment>
<dbReference type="EMBL" id="JABEZY010000002">
    <property type="protein sequence ID" value="MBA0733317.1"/>
    <property type="molecule type" value="Genomic_DNA"/>
</dbReference>
<dbReference type="Proteomes" id="UP000593579">
    <property type="component" value="Unassembled WGS sequence"/>
</dbReference>